<sequence>MSFCGRQSHFVRRLKTDSVCGQCPPGWKWFQNGCYYFSEATQNWLVARSWCLNKGAQLVIVNTKEEQNRITSRVYWLGMTDQNVEQEWYWVDGSPVKLSFWSTGEPNDYRGEDCGTIAIDGRWNDISCHMTDYWICEKLCPSEFRMTV</sequence>
<evidence type="ECO:0000256" key="1">
    <source>
        <dbReference type="ARBA" id="ARBA00022734"/>
    </source>
</evidence>
<dbReference type="PROSITE" id="PS50041">
    <property type="entry name" value="C_TYPE_LECTIN_2"/>
    <property type="match status" value="1"/>
</dbReference>
<evidence type="ECO:0000313" key="4">
    <source>
        <dbReference type="Ensembl" id="ENSPCEP00000005516.1"/>
    </source>
</evidence>
<dbReference type="InterPro" id="IPR033989">
    <property type="entry name" value="CD209-like_CTLD"/>
</dbReference>
<keyword evidence="1" id="KW-0430">Lectin</keyword>
<dbReference type="InterPro" id="IPR050111">
    <property type="entry name" value="C-type_lectin/snaclec_domain"/>
</dbReference>
<dbReference type="PANTHER" id="PTHR22803">
    <property type="entry name" value="MANNOSE, PHOSPHOLIPASE, LECTIN RECEPTOR RELATED"/>
    <property type="match status" value="1"/>
</dbReference>
<dbReference type="InterPro" id="IPR018378">
    <property type="entry name" value="C-type_lectin_CS"/>
</dbReference>
<dbReference type="PROSITE" id="PS00615">
    <property type="entry name" value="C_TYPE_LECTIN_1"/>
    <property type="match status" value="1"/>
</dbReference>
<evidence type="ECO:0000259" key="3">
    <source>
        <dbReference type="PROSITE" id="PS50041"/>
    </source>
</evidence>
<feature type="domain" description="C-type lectin" evidence="3">
    <location>
        <begin position="30"/>
        <end position="137"/>
    </location>
</feature>
<name>A0A8C8RHX9_9SAUR</name>
<dbReference type="Ensembl" id="ENSPCET00000005722.1">
    <property type="protein sequence ID" value="ENSPCEP00000005516.1"/>
    <property type="gene ID" value="ENSPCEG00000004504.1"/>
</dbReference>
<evidence type="ECO:0000313" key="5">
    <source>
        <dbReference type="Proteomes" id="UP000694393"/>
    </source>
</evidence>
<dbReference type="InterPro" id="IPR016187">
    <property type="entry name" value="CTDL_fold"/>
</dbReference>
<proteinExistence type="predicted"/>
<evidence type="ECO:0000256" key="2">
    <source>
        <dbReference type="ARBA" id="ARBA00023157"/>
    </source>
</evidence>
<keyword evidence="2" id="KW-1015">Disulfide bond</keyword>
<dbReference type="AlphaFoldDB" id="A0A8C8RHX9"/>
<dbReference type="SMART" id="SM00034">
    <property type="entry name" value="CLECT"/>
    <property type="match status" value="1"/>
</dbReference>
<protein>
    <recommendedName>
        <fullName evidence="3">C-type lectin domain-containing protein</fullName>
    </recommendedName>
</protein>
<dbReference type="CDD" id="cd03590">
    <property type="entry name" value="CLECT_DC-SIGN_like"/>
    <property type="match status" value="1"/>
</dbReference>
<dbReference type="Gene3D" id="3.10.100.10">
    <property type="entry name" value="Mannose-Binding Protein A, subunit A"/>
    <property type="match status" value="1"/>
</dbReference>
<dbReference type="InterPro" id="IPR016186">
    <property type="entry name" value="C-type_lectin-like/link_sf"/>
</dbReference>
<keyword evidence="5" id="KW-1185">Reference proteome</keyword>
<dbReference type="Pfam" id="PF00059">
    <property type="entry name" value="Lectin_C"/>
    <property type="match status" value="1"/>
</dbReference>
<reference evidence="4" key="2">
    <citation type="submission" date="2025-09" db="UniProtKB">
        <authorList>
            <consortium name="Ensembl"/>
        </authorList>
    </citation>
    <scope>IDENTIFICATION</scope>
</reference>
<organism evidence="4 5">
    <name type="scientific">Pelusios castaneus</name>
    <name type="common">West African mud turtle</name>
    <dbReference type="NCBI Taxonomy" id="367368"/>
    <lineage>
        <taxon>Eukaryota</taxon>
        <taxon>Metazoa</taxon>
        <taxon>Chordata</taxon>
        <taxon>Craniata</taxon>
        <taxon>Vertebrata</taxon>
        <taxon>Euteleostomi</taxon>
        <taxon>Archelosauria</taxon>
        <taxon>Testudinata</taxon>
        <taxon>Testudines</taxon>
        <taxon>Pleurodira</taxon>
        <taxon>Pelomedusidae</taxon>
        <taxon>Pelusios</taxon>
    </lineage>
</organism>
<dbReference type="SUPFAM" id="SSF56436">
    <property type="entry name" value="C-type lectin-like"/>
    <property type="match status" value="1"/>
</dbReference>
<reference evidence="4" key="1">
    <citation type="submission" date="2025-08" db="UniProtKB">
        <authorList>
            <consortium name="Ensembl"/>
        </authorList>
    </citation>
    <scope>IDENTIFICATION</scope>
</reference>
<accession>A0A8C8RHX9</accession>
<dbReference type="GO" id="GO:0030246">
    <property type="term" value="F:carbohydrate binding"/>
    <property type="evidence" value="ECO:0007669"/>
    <property type="project" value="UniProtKB-KW"/>
</dbReference>
<dbReference type="InterPro" id="IPR001304">
    <property type="entry name" value="C-type_lectin-like"/>
</dbReference>
<dbReference type="Proteomes" id="UP000694393">
    <property type="component" value="Unplaced"/>
</dbReference>